<comment type="subcellular location">
    <subcellularLocation>
        <location evidence="1">Membrane</location>
        <topology evidence="1">Multi-pass membrane protein</topology>
    </subcellularLocation>
</comment>
<reference evidence="7 8" key="1">
    <citation type="submission" date="2020-08" db="EMBL/GenBank/DDBJ databases">
        <title>Genomic Encyclopedia of Type Strains, Phase IV (KMG-IV): sequencing the most valuable type-strain genomes for metagenomic binning, comparative biology and taxonomic classification.</title>
        <authorList>
            <person name="Goeker M."/>
        </authorList>
    </citation>
    <scope>NUCLEOTIDE SEQUENCE [LARGE SCALE GENOMIC DNA]</scope>
    <source>
        <strain evidence="7 8">DSM 22368</strain>
    </source>
</reference>
<accession>A0A7X0JSD7</accession>
<evidence type="ECO:0000256" key="5">
    <source>
        <dbReference type="SAM" id="Phobius"/>
    </source>
</evidence>
<dbReference type="Pfam" id="PF01794">
    <property type="entry name" value="Ferric_reduct"/>
    <property type="match status" value="1"/>
</dbReference>
<comment type="caution">
    <text evidence="7">The sequence shown here is derived from an EMBL/GenBank/DDBJ whole genome shotgun (WGS) entry which is preliminary data.</text>
</comment>
<protein>
    <submittedName>
        <fullName evidence="7">Ca2+/Na+ antiporter</fullName>
    </submittedName>
</protein>
<feature type="transmembrane region" description="Helical" evidence="5">
    <location>
        <begin position="89"/>
        <end position="109"/>
    </location>
</feature>
<name>A0A7X0JSD7_9GAMM</name>
<evidence type="ECO:0000256" key="1">
    <source>
        <dbReference type="ARBA" id="ARBA00004141"/>
    </source>
</evidence>
<keyword evidence="4 5" id="KW-0472">Membrane</keyword>
<gene>
    <name evidence="7" type="ORF">HNR48_000803</name>
</gene>
<evidence type="ECO:0000256" key="2">
    <source>
        <dbReference type="ARBA" id="ARBA00022692"/>
    </source>
</evidence>
<feature type="transmembrane region" description="Helical" evidence="5">
    <location>
        <begin position="155"/>
        <end position="174"/>
    </location>
</feature>
<keyword evidence="2 5" id="KW-0812">Transmembrane</keyword>
<evidence type="ECO:0000313" key="7">
    <source>
        <dbReference type="EMBL" id="MBB6520525.1"/>
    </source>
</evidence>
<feature type="transmembrane region" description="Helical" evidence="5">
    <location>
        <begin position="121"/>
        <end position="143"/>
    </location>
</feature>
<organism evidence="7 8">
    <name type="scientific">Pseudoteredinibacter isoporae</name>
    <dbReference type="NCBI Taxonomy" id="570281"/>
    <lineage>
        <taxon>Bacteria</taxon>
        <taxon>Pseudomonadati</taxon>
        <taxon>Pseudomonadota</taxon>
        <taxon>Gammaproteobacteria</taxon>
        <taxon>Cellvibrionales</taxon>
        <taxon>Cellvibrionaceae</taxon>
        <taxon>Pseudoteredinibacter</taxon>
    </lineage>
</organism>
<feature type="transmembrane region" description="Helical" evidence="5">
    <location>
        <begin position="20"/>
        <end position="45"/>
    </location>
</feature>
<dbReference type="RefSeq" id="WP_166850967.1">
    <property type="nucleotide sequence ID" value="NZ_JAAONY010000001.1"/>
</dbReference>
<evidence type="ECO:0000313" key="8">
    <source>
        <dbReference type="Proteomes" id="UP000528457"/>
    </source>
</evidence>
<dbReference type="Proteomes" id="UP000528457">
    <property type="component" value="Unassembled WGS sequence"/>
</dbReference>
<dbReference type="InParanoid" id="A0A7X0JSD7"/>
<proteinExistence type="predicted"/>
<evidence type="ECO:0000259" key="6">
    <source>
        <dbReference type="Pfam" id="PF01794"/>
    </source>
</evidence>
<keyword evidence="8" id="KW-1185">Reference proteome</keyword>
<dbReference type="AlphaFoldDB" id="A0A7X0JSD7"/>
<keyword evidence="3 5" id="KW-1133">Transmembrane helix</keyword>
<feature type="transmembrane region" description="Helical" evidence="5">
    <location>
        <begin position="186"/>
        <end position="205"/>
    </location>
</feature>
<feature type="domain" description="Ferric oxidoreductase" evidence="6">
    <location>
        <begin position="56"/>
        <end position="171"/>
    </location>
</feature>
<feature type="transmembrane region" description="Helical" evidence="5">
    <location>
        <begin position="236"/>
        <end position="255"/>
    </location>
</feature>
<evidence type="ECO:0000256" key="4">
    <source>
        <dbReference type="ARBA" id="ARBA00023136"/>
    </source>
</evidence>
<dbReference type="InterPro" id="IPR013130">
    <property type="entry name" value="Fe3_Rdtase_TM_dom"/>
</dbReference>
<dbReference type="EMBL" id="JACHHT010000001">
    <property type="protein sequence ID" value="MBB6520525.1"/>
    <property type="molecule type" value="Genomic_DNA"/>
</dbReference>
<feature type="transmembrane region" description="Helical" evidence="5">
    <location>
        <begin position="51"/>
        <end position="68"/>
    </location>
</feature>
<sequence>MTDKGVQKQLPLHASWRHLLIYILALSGYLLLPFVLILAFGAISAGGYWEWLNGIGFVAFALCLYLFVERARPKTWPRLRGDLFYWWHRLLAFAMLFFSTVHGVGFLVLEPTSLEYLSLRAPWHMLVAWLAWILFAYLCFASLRPFRRRLHGKHYSFRVSHALCSIVAMLASFYHIVGSDFYLKSYIAWAACSILLVLFLLYYGLNRQAQKMSLSKALLGETDEARMSLSGAQKTVLSVYLFVCCAVLSGGLYVVTR</sequence>
<dbReference type="GO" id="GO:0016020">
    <property type="term" value="C:membrane"/>
    <property type="evidence" value="ECO:0007669"/>
    <property type="project" value="UniProtKB-SubCell"/>
</dbReference>
<evidence type="ECO:0000256" key="3">
    <source>
        <dbReference type="ARBA" id="ARBA00022989"/>
    </source>
</evidence>